<dbReference type="GeneID" id="103191116"/>
<dbReference type="Ensembl" id="ENSCMIT00000033017.1">
    <property type="protein sequence ID" value="ENSCMIP00000032524.1"/>
    <property type="gene ID" value="ENSCMIG00000013898.1"/>
</dbReference>
<dbReference type="OMA" id="DKLCSEW"/>
<evidence type="ECO:0000259" key="3">
    <source>
        <dbReference type="PROSITE" id="PS51444"/>
    </source>
</evidence>
<dbReference type="STRING" id="7868.ENSCMIP00000032524"/>
<dbReference type="Proteomes" id="UP000314986">
    <property type="component" value="Unassembled WGS sequence"/>
</dbReference>
<sequence length="780" mass="89470">MAMDLSSGSGNYNHQLSNEEQIWLLNAVKNQKITVERAWEIAQTMKQPAQDTTKQEQLPEYDTQYNFCIYKYNRYRWQKRVLQIDFTSRILCNIAQGIIKKQFSFKNIKSCEHIDGQKISISFLGHHDYEVEATSAEDRVKIVQLVNQIIQSNIYEIHKTSKSGGDGLRKQPGVIKEGQLELQKGGLASMKWRRYCVRLTLAELCFQRLNPSEASELLGLAPNVIHLSDGYASVHKEMRTDSFTVITKKNCYLFKIPEAEHFKVMDDLRKCRDEWIDAIDKCCLHWKRISQSQLFADNNLYEAIENLALEMESTGESALKEPGSSRELSMEKDETKVEEKAENFREEIKKAVKEKKGSESLAPVKERTPRSPFTPSVLPIIARYLPPPPPPIPLPPPFPCKGSETSVKTKVLHWEVVAPEKIPKSIWGHSNSTKVQLNSVRLLDQFAIQDTIALKIIVNDFSPHQQILLNQKVAHNFNIFLKSFPVKATELNGKLLILQEENGGLTDEHITSLSRYVPTPDDVEKYKSYSGRHSDLHIVDQYMMTMCHITYLRQRLDLIVTVRELPVSMRNLQPLLNHKIKACSQLLESRMFVSVLGHLLAIGNFLNENARKEKIKGFRLSSLTKLVEIRGKDRTFTVLHALIEQIMLQEPALTTFTQELTEFEAVPGASIKGLIAEVDVLKNQLEKINQYKKIFKSKNKVNADREFYKELKSLIQKYEAELIQLSKQCDEMKKLYSDVLVKFGEPQNQDSQEMFGWISSFVNDFSKACADKKALQTGNR</sequence>
<dbReference type="InterPro" id="IPR011993">
    <property type="entry name" value="PH-like_dom_sf"/>
</dbReference>
<dbReference type="Gene3D" id="1.20.58.2220">
    <property type="entry name" value="Formin, FH2 domain"/>
    <property type="match status" value="1"/>
</dbReference>
<dbReference type="PANTHER" id="PTHR45725">
    <property type="entry name" value="FORMIN HOMOLOGY 2 FAMILY MEMBER"/>
    <property type="match status" value="1"/>
</dbReference>
<protein>
    <submittedName>
        <fullName evidence="4">Formin-H-like</fullName>
    </submittedName>
</protein>
<reference evidence="4" key="4">
    <citation type="submission" date="2025-08" db="UniProtKB">
        <authorList>
            <consortium name="Ensembl"/>
        </authorList>
    </citation>
    <scope>IDENTIFICATION</scope>
</reference>
<reference evidence="5" key="2">
    <citation type="journal article" date="2007" name="PLoS Biol.">
        <title>Survey sequencing and comparative analysis of the elephant shark (Callorhinchus milii) genome.</title>
        <authorList>
            <person name="Venkatesh B."/>
            <person name="Kirkness E.F."/>
            <person name="Loh Y.H."/>
            <person name="Halpern A.L."/>
            <person name="Lee A.P."/>
            <person name="Johnson J."/>
            <person name="Dandona N."/>
            <person name="Viswanathan L.D."/>
            <person name="Tay A."/>
            <person name="Venter J.C."/>
            <person name="Strausberg R.L."/>
            <person name="Brenner S."/>
        </authorList>
    </citation>
    <scope>NUCLEOTIDE SEQUENCE [LARGE SCALE GENOMIC DNA]</scope>
</reference>
<keyword evidence="1" id="KW-0175">Coiled coil</keyword>
<dbReference type="InParanoid" id="A0A4W3IQ27"/>
<dbReference type="SUPFAM" id="SSF101447">
    <property type="entry name" value="Formin homology 2 domain (FH2 domain)"/>
    <property type="match status" value="1"/>
</dbReference>
<dbReference type="RefSeq" id="XP_007910263.1">
    <property type="nucleotide sequence ID" value="XM_007912072.2"/>
</dbReference>
<feature type="domain" description="FH2" evidence="3">
    <location>
        <begin position="399"/>
        <end position="780"/>
    </location>
</feature>
<dbReference type="Gene3D" id="2.30.29.30">
    <property type="entry name" value="Pleckstrin-homology domain (PH domain)/Phosphotyrosine-binding domain (PTB)"/>
    <property type="match status" value="1"/>
</dbReference>
<dbReference type="KEGG" id="cmk:103191116"/>
<evidence type="ECO:0000313" key="5">
    <source>
        <dbReference type="Proteomes" id="UP000314986"/>
    </source>
</evidence>
<feature type="region of interest" description="Disordered" evidence="2">
    <location>
        <begin position="315"/>
        <end position="341"/>
    </location>
</feature>
<name>A0A4W3IQ27_CALMI</name>
<dbReference type="Pfam" id="PF02181">
    <property type="entry name" value="FH2"/>
    <property type="match status" value="1"/>
</dbReference>
<reference evidence="5" key="3">
    <citation type="journal article" date="2014" name="Nature">
        <title>Elephant shark genome provides unique insights into gnathostome evolution.</title>
        <authorList>
            <consortium name="International Elephant Shark Genome Sequencing Consortium"/>
            <person name="Venkatesh B."/>
            <person name="Lee A.P."/>
            <person name="Ravi V."/>
            <person name="Maurya A.K."/>
            <person name="Lian M.M."/>
            <person name="Swann J.B."/>
            <person name="Ohta Y."/>
            <person name="Flajnik M.F."/>
            <person name="Sutoh Y."/>
            <person name="Kasahara M."/>
            <person name="Hoon S."/>
            <person name="Gangu V."/>
            <person name="Roy S.W."/>
            <person name="Irimia M."/>
            <person name="Korzh V."/>
            <person name="Kondrychyn I."/>
            <person name="Lim Z.W."/>
            <person name="Tay B.H."/>
            <person name="Tohari S."/>
            <person name="Kong K.W."/>
            <person name="Ho S."/>
            <person name="Lorente-Galdos B."/>
            <person name="Quilez J."/>
            <person name="Marques-Bonet T."/>
            <person name="Raney B.J."/>
            <person name="Ingham P.W."/>
            <person name="Tay A."/>
            <person name="Hillier L.W."/>
            <person name="Minx P."/>
            <person name="Boehm T."/>
            <person name="Wilson R.K."/>
            <person name="Brenner S."/>
            <person name="Warren W.C."/>
        </authorList>
    </citation>
    <scope>NUCLEOTIDE SEQUENCE [LARGE SCALE GENOMIC DNA]</scope>
</reference>
<evidence type="ECO:0000313" key="4">
    <source>
        <dbReference type="Ensembl" id="ENSCMIP00000032524.1"/>
    </source>
</evidence>
<dbReference type="OrthoDB" id="410721at2759"/>
<dbReference type="SMART" id="SM00498">
    <property type="entry name" value="FH2"/>
    <property type="match status" value="1"/>
</dbReference>
<dbReference type="InterPro" id="IPR042201">
    <property type="entry name" value="FH2_Formin_sf"/>
</dbReference>
<feature type="compositionally biased region" description="Basic and acidic residues" evidence="2">
    <location>
        <begin position="328"/>
        <end position="341"/>
    </location>
</feature>
<dbReference type="AlphaFoldDB" id="A0A4W3IQ27"/>
<feature type="coiled-coil region" evidence="1">
    <location>
        <begin position="671"/>
        <end position="735"/>
    </location>
</feature>
<evidence type="ECO:0000256" key="1">
    <source>
        <dbReference type="SAM" id="Coils"/>
    </source>
</evidence>
<keyword evidence="5" id="KW-1185">Reference proteome</keyword>
<evidence type="ECO:0000256" key="2">
    <source>
        <dbReference type="SAM" id="MobiDB-lite"/>
    </source>
</evidence>
<dbReference type="InterPro" id="IPR051425">
    <property type="entry name" value="Formin_Homology"/>
</dbReference>
<dbReference type="GeneTree" id="ENSGT00940000165811"/>
<accession>A0A4W3IQ27</accession>
<dbReference type="InterPro" id="IPR015425">
    <property type="entry name" value="FH2_Formin"/>
</dbReference>
<dbReference type="PROSITE" id="PS51444">
    <property type="entry name" value="FH2"/>
    <property type="match status" value="1"/>
</dbReference>
<reference evidence="4" key="5">
    <citation type="submission" date="2025-09" db="UniProtKB">
        <authorList>
            <consortium name="Ensembl"/>
        </authorList>
    </citation>
    <scope>IDENTIFICATION</scope>
</reference>
<organism evidence="4 5">
    <name type="scientific">Callorhinchus milii</name>
    <name type="common">Ghost shark</name>
    <dbReference type="NCBI Taxonomy" id="7868"/>
    <lineage>
        <taxon>Eukaryota</taxon>
        <taxon>Metazoa</taxon>
        <taxon>Chordata</taxon>
        <taxon>Craniata</taxon>
        <taxon>Vertebrata</taxon>
        <taxon>Chondrichthyes</taxon>
        <taxon>Holocephali</taxon>
        <taxon>Chimaeriformes</taxon>
        <taxon>Callorhinchidae</taxon>
        <taxon>Callorhinchus</taxon>
    </lineage>
</organism>
<proteinExistence type="predicted"/>
<reference evidence="5" key="1">
    <citation type="journal article" date="2006" name="Science">
        <title>Ancient noncoding elements conserved in the human genome.</title>
        <authorList>
            <person name="Venkatesh B."/>
            <person name="Kirkness E.F."/>
            <person name="Loh Y.H."/>
            <person name="Halpern A.L."/>
            <person name="Lee A.P."/>
            <person name="Johnson J."/>
            <person name="Dandona N."/>
            <person name="Viswanathan L.D."/>
            <person name="Tay A."/>
            <person name="Venter J.C."/>
            <person name="Strausberg R.L."/>
            <person name="Brenner S."/>
        </authorList>
    </citation>
    <scope>NUCLEOTIDE SEQUENCE [LARGE SCALE GENOMIC DNA]</scope>
</reference>
<gene>
    <name evidence="4" type="primary">LOC103191116</name>
</gene>
<dbReference type="PANTHER" id="PTHR45725:SF10">
    <property type="entry name" value="FH2 DOMAIN-CONTAINING PROTEIN"/>
    <property type="match status" value="1"/>
</dbReference>